<comment type="similarity">
    <text evidence="1">Belongs to the short-chain dehydrogenases/reductases (SDR) family.</text>
</comment>
<reference evidence="5" key="3">
    <citation type="submission" date="2015-04" db="UniProtKB">
        <authorList>
            <consortium name="EnsemblPlants"/>
        </authorList>
    </citation>
    <scope>IDENTIFICATION</scope>
</reference>
<dbReference type="PRINTS" id="PR00081">
    <property type="entry name" value="GDHRDH"/>
</dbReference>
<sequence length="246" mass="25884">MVPRRAGAILCTATWCRRCRGNEMDGATLEVEDVAMTAVYLASDEARLVSGHNLVVDGGFTIGKLAGKVAVITGGASGIGKAAAAEFVANGAKVIIADVQDELGHAVAAELGHDVAEYTRCDVADESQVAAAVELALARHGVRVNAVSPHGVATPLAVSGFRGLFPAASEEELRWFIEEGMNELDGEKLEAEDIARAAVYLASDEAKYVTGHNLVVDGGFTVVRRFLNMSSITEGNRINMSRIEVS</sequence>
<proteinExistence type="inferred from homology"/>
<keyword evidence="2" id="KW-0560">Oxidoreductase</keyword>
<reference evidence="5 6" key="1">
    <citation type="submission" date="2012-08" db="EMBL/GenBank/DDBJ databases">
        <title>Oryza genome evolution.</title>
        <authorList>
            <person name="Wing R.A."/>
        </authorList>
    </citation>
    <scope>NUCLEOTIDE SEQUENCE</scope>
</reference>
<name>A0A0D9X2L1_9ORYZ</name>
<reference evidence="6" key="2">
    <citation type="submission" date="2013-12" db="EMBL/GenBank/DDBJ databases">
        <authorList>
            <person name="Yu Y."/>
            <person name="Lee S."/>
            <person name="de Baynast K."/>
            <person name="Wissotski M."/>
            <person name="Liu L."/>
            <person name="Talag J."/>
            <person name="Goicoechea J."/>
            <person name="Angelova A."/>
            <person name="Jetty R."/>
            <person name="Kudrna D."/>
            <person name="Golser W."/>
            <person name="Rivera L."/>
            <person name="Zhang J."/>
            <person name="Wing R."/>
        </authorList>
    </citation>
    <scope>NUCLEOTIDE SEQUENCE</scope>
</reference>
<dbReference type="Gene3D" id="3.40.50.720">
    <property type="entry name" value="NAD(P)-binding Rossmann-like Domain"/>
    <property type="match status" value="3"/>
</dbReference>
<keyword evidence="6" id="KW-1185">Reference proteome</keyword>
<dbReference type="Proteomes" id="UP000032180">
    <property type="component" value="Chromosome 7"/>
</dbReference>
<accession>A0A0D9X2L1</accession>
<dbReference type="Gramene" id="LPERR07G22220.1">
    <property type="protein sequence ID" value="LPERR07G22220.1"/>
    <property type="gene ID" value="LPERR07G22220"/>
</dbReference>
<dbReference type="Pfam" id="PF13561">
    <property type="entry name" value="adh_short_C2"/>
    <property type="match status" value="2"/>
</dbReference>
<dbReference type="SUPFAM" id="SSF51735">
    <property type="entry name" value="NAD(P)-binding Rossmann-fold domains"/>
    <property type="match status" value="2"/>
</dbReference>
<evidence type="ECO:0000256" key="3">
    <source>
        <dbReference type="ARBA" id="ARBA00023027"/>
    </source>
</evidence>
<keyword evidence="4" id="KW-0443">Lipid metabolism</keyword>
<keyword evidence="3" id="KW-0520">NAD</keyword>
<dbReference type="HOGENOM" id="CLU_1130502_0_0_1"/>
<evidence type="ECO:0000256" key="4">
    <source>
        <dbReference type="ARBA" id="ARBA00023098"/>
    </source>
</evidence>
<dbReference type="STRING" id="77586.A0A0D9X2L1"/>
<dbReference type="eggNOG" id="KOG0725">
    <property type="taxonomic scope" value="Eukaryota"/>
</dbReference>
<dbReference type="InterPro" id="IPR036291">
    <property type="entry name" value="NAD(P)-bd_dom_sf"/>
</dbReference>
<dbReference type="EnsemblPlants" id="LPERR07G22220.1">
    <property type="protein sequence ID" value="LPERR07G22220.1"/>
    <property type="gene ID" value="LPERR07G22220"/>
</dbReference>
<evidence type="ECO:0000313" key="5">
    <source>
        <dbReference type="EnsemblPlants" id="LPERR07G22220.1"/>
    </source>
</evidence>
<dbReference type="PANTHER" id="PTHR43180">
    <property type="entry name" value="3-OXOACYL-(ACYL-CARRIER-PROTEIN) REDUCTASE (AFU_ORTHOLOGUE AFUA_6G11210)"/>
    <property type="match status" value="1"/>
</dbReference>
<protein>
    <recommendedName>
        <fullName evidence="7">SDR family oxidoreductase</fullName>
    </recommendedName>
</protein>
<dbReference type="AlphaFoldDB" id="A0A0D9X2L1"/>
<dbReference type="PANTHER" id="PTHR43180:SF28">
    <property type="entry name" value="NAD(P)-BINDING ROSSMANN-FOLD SUPERFAMILY PROTEIN"/>
    <property type="match status" value="1"/>
</dbReference>
<evidence type="ECO:0000256" key="1">
    <source>
        <dbReference type="ARBA" id="ARBA00006484"/>
    </source>
</evidence>
<dbReference type="InterPro" id="IPR002347">
    <property type="entry name" value="SDR_fam"/>
</dbReference>
<evidence type="ECO:0008006" key="7">
    <source>
        <dbReference type="Google" id="ProtNLM"/>
    </source>
</evidence>
<evidence type="ECO:0000256" key="2">
    <source>
        <dbReference type="ARBA" id="ARBA00023002"/>
    </source>
</evidence>
<dbReference type="GO" id="GO:0016491">
    <property type="term" value="F:oxidoreductase activity"/>
    <property type="evidence" value="ECO:0007669"/>
    <property type="project" value="UniProtKB-KW"/>
</dbReference>
<evidence type="ECO:0000313" key="6">
    <source>
        <dbReference type="Proteomes" id="UP000032180"/>
    </source>
</evidence>
<organism evidence="5 6">
    <name type="scientific">Leersia perrieri</name>
    <dbReference type="NCBI Taxonomy" id="77586"/>
    <lineage>
        <taxon>Eukaryota</taxon>
        <taxon>Viridiplantae</taxon>
        <taxon>Streptophyta</taxon>
        <taxon>Embryophyta</taxon>
        <taxon>Tracheophyta</taxon>
        <taxon>Spermatophyta</taxon>
        <taxon>Magnoliopsida</taxon>
        <taxon>Liliopsida</taxon>
        <taxon>Poales</taxon>
        <taxon>Poaceae</taxon>
        <taxon>BOP clade</taxon>
        <taxon>Oryzoideae</taxon>
        <taxon>Oryzeae</taxon>
        <taxon>Oryzinae</taxon>
        <taxon>Leersia</taxon>
    </lineage>
</organism>